<feature type="chain" id="PRO_5017463042" description="STML2-like C-terminal extension domain-containing protein" evidence="2">
    <location>
        <begin position="23"/>
        <end position="123"/>
    </location>
</feature>
<evidence type="ECO:0000256" key="2">
    <source>
        <dbReference type="SAM" id="SignalP"/>
    </source>
</evidence>
<evidence type="ECO:0000313" key="5">
    <source>
        <dbReference type="Proteomes" id="UP000266861"/>
    </source>
</evidence>
<dbReference type="OrthoDB" id="434619at2759"/>
<sequence length="123" mass="12976">MVAKNLLLVICQAKAILLRAEATSEGLRRIADAIKESPCGTDAVALTVAEKYVEAFGQLAKQGNTIIVPANSSDAGSMIAQIIPTIGISTYLLVGATPGRSQSISCVWVKQNIISSAKRFTRT</sequence>
<comment type="similarity">
    <text evidence="1">Belongs to the band 7/mec-2 family.</text>
</comment>
<accession>A0A397H3Y8</accession>
<comment type="caution">
    <text evidence="4">The sequence shown here is derived from an EMBL/GenBank/DDBJ whole genome shotgun (WGS) entry which is preliminary data.</text>
</comment>
<name>A0A397H3Y8_9GLOM</name>
<dbReference type="Proteomes" id="UP000266861">
    <property type="component" value="Unassembled WGS sequence"/>
</dbReference>
<keyword evidence="5" id="KW-1185">Reference proteome</keyword>
<dbReference type="Pfam" id="PF16200">
    <property type="entry name" value="Band_7_C"/>
    <property type="match status" value="1"/>
</dbReference>
<dbReference type="EMBL" id="PQFF01000359">
    <property type="protein sequence ID" value="RHZ56356.1"/>
    <property type="molecule type" value="Genomic_DNA"/>
</dbReference>
<evidence type="ECO:0000313" key="4">
    <source>
        <dbReference type="EMBL" id="RHZ56356.1"/>
    </source>
</evidence>
<feature type="domain" description="STML2-like C-terminal extension" evidence="3">
    <location>
        <begin position="28"/>
        <end position="82"/>
    </location>
</feature>
<evidence type="ECO:0000256" key="1">
    <source>
        <dbReference type="ARBA" id="ARBA00008164"/>
    </source>
</evidence>
<keyword evidence="2" id="KW-0732">Signal</keyword>
<gene>
    <name evidence="4" type="ORF">Glove_402g33</name>
</gene>
<dbReference type="STRING" id="1348612.A0A397H3Y8"/>
<evidence type="ECO:0000259" key="3">
    <source>
        <dbReference type="Pfam" id="PF16200"/>
    </source>
</evidence>
<proteinExistence type="inferred from homology"/>
<dbReference type="InterPro" id="IPR032435">
    <property type="entry name" value="STML2-like_C"/>
</dbReference>
<dbReference type="AlphaFoldDB" id="A0A397H3Y8"/>
<organism evidence="4 5">
    <name type="scientific">Diversispora epigaea</name>
    <dbReference type="NCBI Taxonomy" id="1348612"/>
    <lineage>
        <taxon>Eukaryota</taxon>
        <taxon>Fungi</taxon>
        <taxon>Fungi incertae sedis</taxon>
        <taxon>Mucoromycota</taxon>
        <taxon>Glomeromycotina</taxon>
        <taxon>Glomeromycetes</taxon>
        <taxon>Diversisporales</taxon>
        <taxon>Diversisporaceae</taxon>
        <taxon>Diversispora</taxon>
    </lineage>
</organism>
<reference evidence="4 5" key="1">
    <citation type="submission" date="2018-08" db="EMBL/GenBank/DDBJ databases">
        <title>Genome and evolution of the arbuscular mycorrhizal fungus Diversispora epigaea (formerly Glomus versiforme) and its bacterial endosymbionts.</title>
        <authorList>
            <person name="Sun X."/>
            <person name="Fei Z."/>
            <person name="Harrison M."/>
        </authorList>
    </citation>
    <scope>NUCLEOTIDE SEQUENCE [LARGE SCALE GENOMIC DNA]</scope>
    <source>
        <strain evidence="4 5">IT104</strain>
    </source>
</reference>
<feature type="signal peptide" evidence="2">
    <location>
        <begin position="1"/>
        <end position="22"/>
    </location>
</feature>
<protein>
    <recommendedName>
        <fullName evidence="3">STML2-like C-terminal extension domain-containing protein</fullName>
    </recommendedName>
</protein>